<proteinExistence type="predicted"/>
<reference evidence="2" key="1">
    <citation type="submission" date="2013-12" db="EMBL/GenBank/DDBJ databases">
        <title>The Genome Sequence of Aphanomyces astaci APO3.</title>
        <authorList>
            <consortium name="The Broad Institute Genomics Platform"/>
            <person name="Russ C."/>
            <person name="Tyler B."/>
            <person name="van West P."/>
            <person name="Dieguez-Uribeondo J."/>
            <person name="Young S.K."/>
            <person name="Zeng Q."/>
            <person name="Gargeya S."/>
            <person name="Fitzgerald M."/>
            <person name="Abouelleil A."/>
            <person name="Alvarado L."/>
            <person name="Chapman S.B."/>
            <person name="Gainer-Dewar J."/>
            <person name="Goldberg J."/>
            <person name="Griggs A."/>
            <person name="Gujja S."/>
            <person name="Hansen M."/>
            <person name="Howarth C."/>
            <person name="Imamovic A."/>
            <person name="Ireland A."/>
            <person name="Larimer J."/>
            <person name="McCowan C."/>
            <person name="Murphy C."/>
            <person name="Pearson M."/>
            <person name="Poon T.W."/>
            <person name="Priest M."/>
            <person name="Roberts A."/>
            <person name="Saif S."/>
            <person name="Shea T."/>
            <person name="Sykes S."/>
            <person name="Wortman J."/>
            <person name="Nusbaum C."/>
            <person name="Birren B."/>
        </authorList>
    </citation>
    <scope>NUCLEOTIDE SEQUENCE [LARGE SCALE GENOMIC DNA]</scope>
    <source>
        <strain evidence="2">APO3</strain>
    </source>
</reference>
<dbReference type="VEuPathDB" id="FungiDB:H257_10908"/>
<sequence>MDAVDQEADIDRKDRKPAKRSRKYQIKAEGQASFWNEATTIAELRCELSVSMEREFTVLQIQDKLAKLKTEWSMSKPSLPAPTGNVKKVALPQFYDVMLEYWGEKVGFQRESLMSTDDANDYDGGAMDPAEKSHVSVSRRPGDAIEAGLNAVKEGLMFLGTSMASVQPPAPIASSGTSLDDVVRALNAQVATMDRLLAHIAEKYPE</sequence>
<feature type="region of interest" description="Disordered" evidence="1">
    <location>
        <begin position="1"/>
        <end position="24"/>
    </location>
</feature>
<dbReference type="EMBL" id="KI913143">
    <property type="protein sequence ID" value="ETV74869.1"/>
    <property type="molecule type" value="Genomic_DNA"/>
</dbReference>
<protein>
    <submittedName>
        <fullName evidence="2">Uncharacterized protein</fullName>
    </submittedName>
</protein>
<accession>W4G723</accession>
<name>W4G723_APHAT</name>
<dbReference type="GeneID" id="20812904"/>
<dbReference type="AlphaFoldDB" id="W4G723"/>
<evidence type="ECO:0000256" key="1">
    <source>
        <dbReference type="SAM" id="MobiDB-lite"/>
    </source>
</evidence>
<feature type="compositionally biased region" description="Basic residues" evidence="1">
    <location>
        <begin position="15"/>
        <end position="24"/>
    </location>
</feature>
<dbReference type="RefSeq" id="XP_009835956.1">
    <property type="nucleotide sequence ID" value="XM_009837654.1"/>
</dbReference>
<evidence type="ECO:0000313" key="2">
    <source>
        <dbReference type="EMBL" id="ETV74869.1"/>
    </source>
</evidence>
<organism evidence="2">
    <name type="scientific">Aphanomyces astaci</name>
    <name type="common">Crayfish plague agent</name>
    <dbReference type="NCBI Taxonomy" id="112090"/>
    <lineage>
        <taxon>Eukaryota</taxon>
        <taxon>Sar</taxon>
        <taxon>Stramenopiles</taxon>
        <taxon>Oomycota</taxon>
        <taxon>Saprolegniomycetes</taxon>
        <taxon>Saprolegniales</taxon>
        <taxon>Verrucalvaceae</taxon>
        <taxon>Aphanomyces</taxon>
    </lineage>
</organism>
<gene>
    <name evidence="2" type="ORF">H257_10908</name>
</gene>